<keyword evidence="2" id="KW-1185">Reference proteome</keyword>
<organism evidence="1 2">
    <name type="scientific">Phyllobacterium zundukense</name>
    <dbReference type="NCBI Taxonomy" id="1867719"/>
    <lineage>
        <taxon>Bacteria</taxon>
        <taxon>Pseudomonadati</taxon>
        <taxon>Pseudomonadota</taxon>
        <taxon>Alphaproteobacteria</taxon>
        <taxon>Hyphomicrobiales</taxon>
        <taxon>Phyllobacteriaceae</taxon>
        <taxon>Phyllobacterium</taxon>
    </lineage>
</organism>
<gene>
    <name evidence="1" type="ORF">N8E88_11100</name>
</gene>
<evidence type="ECO:0000313" key="2">
    <source>
        <dbReference type="Proteomes" id="UP001061991"/>
    </source>
</evidence>
<dbReference type="Proteomes" id="UP001061991">
    <property type="component" value="Plasmid p_unnamed1"/>
</dbReference>
<proteinExistence type="predicted"/>
<evidence type="ECO:0000313" key="1">
    <source>
        <dbReference type="EMBL" id="UXN58556.1"/>
    </source>
</evidence>
<keyword evidence="1" id="KW-0614">Plasmid</keyword>
<protein>
    <submittedName>
        <fullName evidence="1">Efflux RND transporter permease subunit</fullName>
    </submittedName>
</protein>
<sequence>MNLVSVALRRPISLLMMVVAVALVGFLALDRMSRDIFPDLGVPVLYVAQPYGGMDPAQMEGFIVNYYEYHFLYITGIEHVESKSIQGVGLIKLQFHPGTDMAQATAETVAYVDRARSFMPTGTVPPFVMRFDGGSVPVGDLVFSSKTKTVAELQDAALFKVRPLFATLPGVSAPPPFGSSQRTILVHLDPDKLRSYNMSPDEVVQALAAGNTVSPSGNVRIGDLMPMVPVNSVVGDFKGLNDIPIRSQGTQTIFIRDVGSVEDGADIQTGYALVDGRRTVYIPVTKRADASTLTVVQAVKANLPRFQSALPDDIQVSYQFDQSPYVTRAIQGLFVEGALGAVLTGLMVLLFLRDWRSSLVVVLNIPLAILASVAALWASGQTINIMTLGGLALSVGILVDEATVTIENIHTHLAHGRSLPRAASEATAETTLPRFVAMLCILAVFIPAFFMTGAAHNLLVPLALAVGFSMVGSYLLSSTFVPVLSVWMLRNPSTHQQPQETFFDPLRARYDRFARAVMKRRHVVVPSYLIISGAIIFLVGGSLGTEIFPVVDTGQFLLHLRAPAGTRIERTEQIALQTLDAIKREVGPDNVEISLAFVGTQPPNYPINTIYLWSSGSEEAVLQVQLKPNTGIGIEDLKERLRQKLPQELPNVRFSFEPSDIVSRVMSFGAPTPIEVAVSGPNLADSRQYADKLRAKLAQVPTLRDLEFEQELDYPTAKVTVDRERAGVLGVTTDEVAKSVVAGTSSSRYTSANYWADPKSGIGYQVQVEIPEQQMNSLEELRNLPIASRSGHQIDLRNVADVTDGTALGEYDRYNMQRMLTLSANVYGEDLGRAAARVQQAISDTGKPPDRVNVTVRGQIQPMAEMFGGLSLGLLMAVGVILILLAANFQSFRLSLAVGLTIPAVIAGVVLMLWLTRTTLNIQSFMGAIMAIGVAVANAILLVTFAERSRIGGREPWEAAIEGARSRLRPILMTSFAMLAGMVPMALGLGEGGEQSAPLGRAVIGGLLGATCATLIILPAIFATLQSRHARISASLDPDDPHSPYFESEPRIATMPDRGDGRADNDQATVATDFKGGTQ</sequence>
<accession>A0ACD4CY98</accession>
<geneLocation type="plasmid" evidence="1 2">
    <name>p_unnamed1</name>
</geneLocation>
<reference evidence="1" key="1">
    <citation type="submission" date="2022-09" db="EMBL/GenBank/DDBJ databases">
        <title>Interaction between co-microsymbionts with complementary sets of symbiotic genes in legume-rhizobium systems.</title>
        <authorList>
            <person name="Safronova V."/>
            <person name="Sazanova A."/>
            <person name="Afonin A."/>
            <person name="Chirak E."/>
        </authorList>
    </citation>
    <scope>NUCLEOTIDE SEQUENCE</scope>
    <source>
        <strain evidence="1">A18/3m</strain>
    </source>
</reference>
<name>A0ACD4CY98_9HYPH</name>
<dbReference type="EMBL" id="CP104972">
    <property type="protein sequence ID" value="UXN58556.1"/>
    <property type="molecule type" value="Genomic_DNA"/>
</dbReference>